<comment type="caution">
    <text evidence="1">The sequence shown here is derived from an EMBL/GenBank/DDBJ whole genome shotgun (WGS) entry which is preliminary data.</text>
</comment>
<proteinExistence type="predicted"/>
<evidence type="ECO:0000313" key="2">
    <source>
        <dbReference type="Proteomes" id="UP001054945"/>
    </source>
</evidence>
<reference evidence="1 2" key="1">
    <citation type="submission" date="2021-06" db="EMBL/GenBank/DDBJ databases">
        <title>Caerostris extrusa draft genome.</title>
        <authorList>
            <person name="Kono N."/>
            <person name="Arakawa K."/>
        </authorList>
    </citation>
    <scope>NUCLEOTIDE SEQUENCE [LARGE SCALE GENOMIC DNA]</scope>
</reference>
<protein>
    <submittedName>
        <fullName evidence="1">Uncharacterized protein</fullName>
    </submittedName>
</protein>
<keyword evidence="2" id="KW-1185">Reference proteome</keyword>
<sequence length="80" mass="9206">MIEKRRMDLSNCTNVSPTHNAFSLFMEKNSMSIVQQKPCAYLEQEFQGVNSGYCDGPPERRLMTVVTITLLCLNNDLVWF</sequence>
<evidence type="ECO:0000313" key="1">
    <source>
        <dbReference type="EMBL" id="GIX66691.1"/>
    </source>
</evidence>
<dbReference type="Proteomes" id="UP001054945">
    <property type="component" value="Unassembled WGS sequence"/>
</dbReference>
<dbReference type="EMBL" id="BPLR01001813">
    <property type="protein sequence ID" value="GIX66691.1"/>
    <property type="molecule type" value="Genomic_DNA"/>
</dbReference>
<gene>
    <name evidence="1" type="ORF">CEXT_327811</name>
</gene>
<accession>A0AAV4M2L6</accession>
<organism evidence="1 2">
    <name type="scientific">Caerostris extrusa</name>
    <name type="common">Bark spider</name>
    <name type="synonym">Caerostris bankana</name>
    <dbReference type="NCBI Taxonomy" id="172846"/>
    <lineage>
        <taxon>Eukaryota</taxon>
        <taxon>Metazoa</taxon>
        <taxon>Ecdysozoa</taxon>
        <taxon>Arthropoda</taxon>
        <taxon>Chelicerata</taxon>
        <taxon>Arachnida</taxon>
        <taxon>Araneae</taxon>
        <taxon>Araneomorphae</taxon>
        <taxon>Entelegynae</taxon>
        <taxon>Araneoidea</taxon>
        <taxon>Araneidae</taxon>
        <taxon>Caerostris</taxon>
    </lineage>
</organism>
<dbReference type="AlphaFoldDB" id="A0AAV4M2L6"/>
<name>A0AAV4M2L6_CAEEX</name>